<evidence type="ECO:0000256" key="3">
    <source>
        <dbReference type="ARBA" id="ARBA00022475"/>
    </source>
</evidence>
<name>A0ABN2V875_9ACTN</name>
<feature type="transmembrane region" description="Helical" evidence="7">
    <location>
        <begin position="27"/>
        <end position="45"/>
    </location>
</feature>
<dbReference type="EMBL" id="BAAAQN010000053">
    <property type="protein sequence ID" value="GAA2051989.1"/>
    <property type="molecule type" value="Genomic_DNA"/>
</dbReference>
<reference evidence="8 9" key="1">
    <citation type="journal article" date="2019" name="Int. J. Syst. Evol. Microbiol.">
        <title>The Global Catalogue of Microorganisms (GCM) 10K type strain sequencing project: providing services to taxonomists for standard genome sequencing and annotation.</title>
        <authorList>
            <consortium name="The Broad Institute Genomics Platform"/>
            <consortium name="The Broad Institute Genome Sequencing Center for Infectious Disease"/>
            <person name="Wu L."/>
            <person name="Ma J."/>
        </authorList>
    </citation>
    <scope>NUCLEOTIDE SEQUENCE [LARGE SCALE GENOMIC DNA]</scope>
    <source>
        <strain evidence="8 9">JCM 16014</strain>
    </source>
</reference>
<evidence type="ECO:0000256" key="5">
    <source>
        <dbReference type="ARBA" id="ARBA00022989"/>
    </source>
</evidence>
<keyword evidence="6 7" id="KW-0472">Membrane</keyword>
<evidence type="ECO:0000256" key="4">
    <source>
        <dbReference type="ARBA" id="ARBA00022692"/>
    </source>
</evidence>
<dbReference type="PANTHER" id="PTHR33884">
    <property type="entry name" value="UPF0410 PROTEIN YMGE"/>
    <property type="match status" value="1"/>
</dbReference>
<proteinExistence type="inferred from homology"/>
<accession>A0ABN2V875</accession>
<dbReference type="RefSeq" id="WP_344669899.1">
    <property type="nucleotide sequence ID" value="NZ_BAAAQN010000053.1"/>
</dbReference>
<evidence type="ECO:0000313" key="9">
    <source>
        <dbReference type="Proteomes" id="UP001500751"/>
    </source>
</evidence>
<keyword evidence="3" id="KW-1003">Cell membrane</keyword>
<evidence type="ECO:0000256" key="2">
    <source>
        <dbReference type="ARBA" id="ARBA00011006"/>
    </source>
</evidence>
<evidence type="ECO:0000256" key="1">
    <source>
        <dbReference type="ARBA" id="ARBA00004651"/>
    </source>
</evidence>
<evidence type="ECO:0000313" key="8">
    <source>
        <dbReference type="EMBL" id="GAA2051989.1"/>
    </source>
</evidence>
<dbReference type="InterPro" id="IPR007341">
    <property type="entry name" value="Transgly_assoc"/>
</dbReference>
<evidence type="ECO:0000256" key="7">
    <source>
        <dbReference type="SAM" id="Phobius"/>
    </source>
</evidence>
<comment type="caution">
    <text evidence="8">The sequence shown here is derived from an EMBL/GenBank/DDBJ whole genome shotgun (WGS) entry which is preliminary data.</text>
</comment>
<feature type="transmembrane region" description="Helical" evidence="7">
    <location>
        <begin position="57"/>
        <end position="80"/>
    </location>
</feature>
<sequence>MGVIAWIVLGLIVGLIADKVMGSPHGPIITTLIGIAGALLGGWIADKLFHVNNIRGFFNLSTWVTALAGAVVLLAVVQLATNRGSLGTSRRRGLRH</sequence>
<keyword evidence="4 7" id="KW-0812">Transmembrane</keyword>
<dbReference type="Proteomes" id="UP001500751">
    <property type="component" value="Unassembled WGS sequence"/>
</dbReference>
<dbReference type="Pfam" id="PF04226">
    <property type="entry name" value="Transgly_assoc"/>
    <property type="match status" value="1"/>
</dbReference>
<keyword evidence="5 7" id="KW-1133">Transmembrane helix</keyword>
<protein>
    <submittedName>
        <fullName evidence="8">GlsB/YeaQ/YmgE family stress response membrane protein</fullName>
    </submittedName>
</protein>
<keyword evidence="9" id="KW-1185">Reference proteome</keyword>
<dbReference type="PANTHER" id="PTHR33884:SF3">
    <property type="entry name" value="UPF0410 PROTEIN YMGE"/>
    <property type="match status" value="1"/>
</dbReference>
<gene>
    <name evidence="8" type="ORF">GCM10009839_69040</name>
</gene>
<evidence type="ECO:0000256" key="6">
    <source>
        <dbReference type="ARBA" id="ARBA00023136"/>
    </source>
</evidence>
<comment type="similarity">
    <text evidence="2">Belongs to the UPF0410 family.</text>
</comment>
<comment type="subcellular location">
    <subcellularLocation>
        <location evidence="1">Cell membrane</location>
        <topology evidence="1">Multi-pass membrane protein</topology>
    </subcellularLocation>
</comment>
<organism evidence="8 9">
    <name type="scientific">Catenulispora yoronensis</name>
    <dbReference type="NCBI Taxonomy" id="450799"/>
    <lineage>
        <taxon>Bacteria</taxon>
        <taxon>Bacillati</taxon>
        <taxon>Actinomycetota</taxon>
        <taxon>Actinomycetes</taxon>
        <taxon>Catenulisporales</taxon>
        <taxon>Catenulisporaceae</taxon>
        <taxon>Catenulispora</taxon>
    </lineage>
</organism>